<proteinExistence type="predicted"/>
<gene>
    <name evidence="1" type="ordered locus">PGN_2076</name>
</gene>
<dbReference type="Proteomes" id="UP000008842">
    <property type="component" value="Chromosome"/>
</dbReference>
<protein>
    <submittedName>
        <fullName evidence="1">Uncharacterized protein</fullName>
    </submittedName>
</protein>
<dbReference type="AlphaFoldDB" id="B2RMJ9"/>
<dbReference type="KEGG" id="pgn:PGN_2076"/>
<reference evidence="1 2" key="1">
    <citation type="journal article" date="2008" name="DNA Res.">
        <title>Determination of the genome sequence of Porphyromonas gingivalis strain ATCC 33277 and genomic comparison with strain W83 revealed extensive genome rearrangements in P. gingivalis.</title>
        <authorList>
            <person name="Naito M."/>
            <person name="Hirakawa H."/>
            <person name="Yamashita A."/>
            <person name="Ohara N."/>
            <person name="Shoji M."/>
            <person name="Yukitake H."/>
            <person name="Nakayama K."/>
            <person name="Toh H."/>
            <person name="Yoshimura F."/>
            <person name="Kuhara S."/>
            <person name="Hattori M."/>
            <person name="Hayashi T."/>
            <person name="Nakayama K."/>
        </authorList>
    </citation>
    <scope>NUCLEOTIDE SEQUENCE [LARGE SCALE GENOMIC DNA]</scope>
    <source>
        <strain evidence="2">ATCC 33277 / DSM 20709 / CIP 103683 / JCM 12257 / NCTC 11834 / 2561</strain>
    </source>
</reference>
<sequence length="94" mass="11261">MREVLYRSDIYVFGRYPMSSFIGYPGLSSSSFCTHINFFYASSCTSTARVFRKKWREIFFVLARKNFTSRAKSKIFPRHVFRDMNKEIFRTQTI</sequence>
<dbReference type="EMBL" id="AP009380">
    <property type="protein sequence ID" value="BAG34594.1"/>
    <property type="molecule type" value="Genomic_DNA"/>
</dbReference>
<name>B2RMJ9_PORG3</name>
<evidence type="ECO:0000313" key="1">
    <source>
        <dbReference type="EMBL" id="BAG34594.1"/>
    </source>
</evidence>
<accession>B2RMJ9</accession>
<evidence type="ECO:0000313" key="2">
    <source>
        <dbReference type="Proteomes" id="UP000008842"/>
    </source>
</evidence>
<organism evidence="1 2">
    <name type="scientific">Porphyromonas gingivalis (strain ATCC 33277 / DSM 20709 / CIP 103683 / JCM 12257 / NCTC 11834 / 2561)</name>
    <dbReference type="NCBI Taxonomy" id="431947"/>
    <lineage>
        <taxon>Bacteria</taxon>
        <taxon>Pseudomonadati</taxon>
        <taxon>Bacteroidota</taxon>
        <taxon>Bacteroidia</taxon>
        <taxon>Bacteroidales</taxon>
        <taxon>Porphyromonadaceae</taxon>
        <taxon>Porphyromonas</taxon>
    </lineage>
</organism>
<dbReference type="Pfam" id="PF07877">
    <property type="entry name" value="DUF1661"/>
    <property type="match status" value="1"/>
</dbReference>
<dbReference type="BioCyc" id="PGIN431947:G1G2V-2314-MONOMER"/>
<dbReference type="HOGENOM" id="CLU_2635066_0_0_10"/>
<dbReference type="InterPro" id="IPR012456">
    <property type="entry name" value="DUF1661"/>
</dbReference>